<evidence type="ECO:0000259" key="2">
    <source>
        <dbReference type="Pfam" id="PF07589"/>
    </source>
</evidence>
<evidence type="ECO:0000256" key="1">
    <source>
        <dbReference type="SAM" id="MobiDB-lite"/>
    </source>
</evidence>
<organism evidence="3 4">
    <name type="scientific">Pseudodesulfovibrio methanolicus</name>
    <dbReference type="NCBI Taxonomy" id="3126690"/>
    <lineage>
        <taxon>Bacteria</taxon>
        <taxon>Pseudomonadati</taxon>
        <taxon>Thermodesulfobacteriota</taxon>
        <taxon>Desulfovibrionia</taxon>
        <taxon>Desulfovibrionales</taxon>
        <taxon>Desulfovibrionaceae</taxon>
    </lineage>
</organism>
<dbReference type="InterPro" id="IPR013424">
    <property type="entry name" value="Ice-binding_C"/>
</dbReference>
<gene>
    <name evidence="3" type="ORF">V8V93_05180</name>
</gene>
<dbReference type="EMBL" id="CP146609">
    <property type="protein sequence ID" value="WWX23601.1"/>
    <property type="molecule type" value="Genomic_DNA"/>
</dbReference>
<proteinExistence type="predicted"/>
<dbReference type="Proteomes" id="UP001385389">
    <property type="component" value="Chromosome"/>
</dbReference>
<feature type="compositionally biased region" description="Low complexity" evidence="1">
    <location>
        <begin position="101"/>
        <end position="110"/>
    </location>
</feature>
<dbReference type="NCBIfam" id="TIGR02595">
    <property type="entry name" value="PEP_CTERM"/>
    <property type="match status" value="1"/>
</dbReference>
<dbReference type="RefSeq" id="WP_338669298.1">
    <property type="nucleotide sequence ID" value="NZ_CP146609.1"/>
</dbReference>
<keyword evidence="4" id="KW-1185">Reference proteome</keyword>
<reference evidence="3 4" key="1">
    <citation type="submission" date="2024-03" db="EMBL/GenBank/DDBJ databases">
        <title>Phenotype and Genome Characterization of a Sulfate-Reducing Bacterium Pseudodesulfovibrio sp. strain 5S69, isolated from Petroleum Reservoir in Tatarstan (Russia).</title>
        <authorList>
            <person name="Bidzhieva S.K."/>
            <person name="Kadnikov V."/>
            <person name="Tourova T.P."/>
            <person name="Samigullina S.R."/>
            <person name="Sokolova D.S."/>
            <person name="Poltaraus A.B."/>
            <person name="Avtukh A.N."/>
            <person name="Tereshina V.M."/>
            <person name="Mardanov A.V."/>
            <person name="Nazina T.N."/>
        </authorList>
    </citation>
    <scope>NUCLEOTIDE SEQUENCE [LARGE SCALE GENOMIC DNA]</scope>
    <source>
        <strain evidence="3 4">5S69</strain>
    </source>
</reference>
<evidence type="ECO:0000313" key="4">
    <source>
        <dbReference type="Proteomes" id="UP001385389"/>
    </source>
</evidence>
<name>A0ABZ2IYH3_9BACT</name>
<evidence type="ECO:0000313" key="3">
    <source>
        <dbReference type="EMBL" id="WWX23601.1"/>
    </source>
</evidence>
<feature type="region of interest" description="Disordered" evidence="1">
    <location>
        <begin position="95"/>
        <end position="120"/>
    </location>
</feature>
<protein>
    <submittedName>
        <fullName evidence="3">PEP-CTERM sorting domain-containing protein</fullName>
    </submittedName>
</protein>
<feature type="domain" description="Ice-binding protein C-terminal" evidence="2">
    <location>
        <begin position="313"/>
        <end position="337"/>
    </location>
</feature>
<accession>A0ABZ2IYH3</accession>
<sequence>MKQYILIPLLIIGIFVVARPERAEALVLPSADSGFAVTYGDFYSYSLPILQDFLGSDYNILSNSGHIKNDVVIATGVSGTDVNLNFTDMDNAYPTPGGTGSSDTFDTGTTADPAPALDNDRADSWDSTIASLVNFLGGQSPIFLFNNNQTNSDDSIDQNLWIWAQVEIWSSAGTANSQYFELTSTNGDGSGTFGGNPYDYEAHAYDNPSFTPSTPDTMPTDYVLSGGNVCLDGGGAPVDCGSSEVVYGPYSHNLGSDRAAYAVVAPELNDLLADWDGDSPYDMLSIKIKMSALNAGGEQAYILPGTVQTTTVVPEPSTWLLMGLGLLCLPLVRRFRRG</sequence>
<dbReference type="Pfam" id="PF07589">
    <property type="entry name" value="PEP-CTERM"/>
    <property type="match status" value="1"/>
</dbReference>